<dbReference type="KEGG" id="buz:AYM40_12465"/>
<proteinExistence type="predicted"/>
<dbReference type="Proteomes" id="UP000076852">
    <property type="component" value="Chromosome 1"/>
</dbReference>
<dbReference type="Gene3D" id="3.40.50.1820">
    <property type="entry name" value="alpha/beta hydrolase"/>
    <property type="match status" value="1"/>
</dbReference>
<dbReference type="OrthoDB" id="9780765at2"/>
<protein>
    <submittedName>
        <fullName evidence="3">Haloalkane dehalogenase</fullName>
    </submittedName>
</protein>
<dbReference type="AlphaFoldDB" id="A0A160FKX2"/>
<dbReference type="PRINTS" id="PR00412">
    <property type="entry name" value="EPOXHYDRLASE"/>
</dbReference>
<dbReference type="PANTHER" id="PTHR43329">
    <property type="entry name" value="EPOXIDE HYDROLASE"/>
    <property type="match status" value="1"/>
</dbReference>
<evidence type="ECO:0000313" key="3">
    <source>
        <dbReference type="EMBL" id="ANB73085.1"/>
    </source>
</evidence>
<dbReference type="EMBL" id="CP014578">
    <property type="protein sequence ID" value="ANB73085.1"/>
    <property type="molecule type" value="Genomic_DNA"/>
</dbReference>
<organism evidence="3 4">
    <name type="scientific">Paraburkholderia phytofirmans OLGA172</name>
    <dbReference type="NCBI Taxonomy" id="1417228"/>
    <lineage>
        <taxon>Bacteria</taxon>
        <taxon>Pseudomonadati</taxon>
        <taxon>Pseudomonadota</taxon>
        <taxon>Betaproteobacteria</taxon>
        <taxon>Burkholderiales</taxon>
        <taxon>Burkholderiaceae</taxon>
        <taxon>Paraburkholderia</taxon>
    </lineage>
</organism>
<dbReference type="SUPFAM" id="SSF53474">
    <property type="entry name" value="alpha/beta-Hydrolases"/>
    <property type="match status" value="1"/>
</dbReference>
<feature type="domain" description="AB hydrolase-1" evidence="2">
    <location>
        <begin position="38"/>
        <end position="276"/>
    </location>
</feature>
<reference evidence="3 4" key="1">
    <citation type="journal article" date="2016" name="Gene">
        <title>PacBio SMRT assembly of a complex multi-replicon genome reveals chlorocatechol degradative operon in a region of genome plasticity.</title>
        <authorList>
            <person name="Ricker N."/>
            <person name="Shen S.Y."/>
            <person name="Goordial J."/>
            <person name="Jin S."/>
            <person name="Fulthorpe R.R."/>
        </authorList>
    </citation>
    <scope>NUCLEOTIDE SEQUENCE [LARGE SCALE GENOMIC DNA]</scope>
    <source>
        <strain evidence="3 4">OLGA172</strain>
    </source>
</reference>
<dbReference type="Pfam" id="PF00561">
    <property type="entry name" value="Abhydrolase_1"/>
    <property type="match status" value="1"/>
</dbReference>
<dbReference type="InterPro" id="IPR029058">
    <property type="entry name" value="AB_hydrolase_fold"/>
</dbReference>
<dbReference type="PRINTS" id="PR00111">
    <property type="entry name" value="ABHYDROLASE"/>
</dbReference>
<name>A0A160FKX2_9BURK</name>
<keyword evidence="1" id="KW-0378">Hydrolase</keyword>
<evidence type="ECO:0000259" key="2">
    <source>
        <dbReference type="Pfam" id="PF00561"/>
    </source>
</evidence>
<accession>A0A160FKX2</accession>
<dbReference type="STRING" id="1804984.AYM40_12465"/>
<gene>
    <name evidence="3" type="ORF">AYM40_12465</name>
</gene>
<dbReference type="RefSeq" id="WP_063496490.1">
    <property type="nucleotide sequence ID" value="NZ_CP014578.1"/>
</dbReference>
<keyword evidence="4" id="KW-1185">Reference proteome</keyword>
<evidence type="ECO:0000313" key="4">
    <source>
        <dbReference type="Proteomes" id="UP000076852"/>
    </source>
</evidence>
<dbReference type="InterPro" id="IPR000639">
    <property type="entry name" value="Epox_hydrolase-like"/>
</dbReference>
<evidence type="ECO:0000256" key="1">
    <source>
        <dbReference type="ARBA" id="ARBA00022801"/>
    </source>
</evidence>
<sequence>MTHLVPSAPLPSLEELTLACGPHTHTALATGPRSGECVLLLHGWPEFADCWHGILVALGAAGYRAVAVDQRGYAENARPQDIASYAAGHLQADALAFADQLGAGRFHLIAHDWGGLVAWGLASTHAHRVSSLSVLATPHPLALQAALHQEDQYRRLDYVRVFRQPGGVAERRLLADGAAALRAAYAGRVPASLVDENVRRLSEPGALTATLNWYRALPDNLSYPAGRIAVPTLYVWGSEDRALGREAAMLTGGFVDGPYRFEILEGASHWLPEEAPDRVIPLLLDHLAISPLV</sequence>
<dbReference type="InterPro" id="IPR000073">
    <property type="entry name" value="AB_hydrolase_1"/>
</dbReference>
<dbReference type="GO" id="GO:0016787">
    <property type="term" value="F:hydrolase activity"/>
    <property type="evidence" value="ECO:0007669"/>
    <property type="project" value="UniProtKB-KW"/>
</dbReference>